<dbReference type="InterPro" id="IPR011701">
    <property type="entry name" value="MFS"/>
</dbReference>
<feature type="compositionally biased region" description="Polar residues" evidence="5">
    <location>
        <begin position="15"/>
        <end position="26"/>
    </location>
</feature>
<dbReference type="InterPro" id="IPR005829">
    <property type="entry name" value="Sugar_transporter_CS"/>
</dbReference>
<comment type="caution">
    <text evidence="8">The sequence shown here is derived from an EMBL/GenBank/DDBJ whole genome shotgun (WGS) entry which is preliminary data.</text>
</comment>
<gene>
    <name evidence="8" type="ORF">GBZ48_25930</name>
</gene>
<feature type="transmembrane region" description="Helical" evidence="6">
    <location>
        <begin position="83"/>
        <end position="103"/>
    </location>
</feature>
<evidence type="ECO:0000256" key="5">
    <source>
        <dbReference type="SAM" id="MobiDB-lite"/>
    </source>
</evidence>
<dbReference type="Proteomes" id="UP000605086">
    <property type="component" value="Unassembled WGS sequence"/>
</dbReference>
<accession>A0ABX2KJS4</accession>
<proteinExistence type="predicted"/>
<feature type="transmembrane region" description="Helical" evidence="6">
    <location>
        <begin position="115"/>
        <end position="134"/>
    </location>
</feature>
<feature type="transmembrane region" description="Helical" evidence="6">
    <location>
        <begin position="370"/>
        <end position="393"/>
    </location>
</feature>
<keyword evidence="2 6" id="KW-0812">Transmembrane</keyword>
<dbReference type="InterPro" id="IPR020846">
    <property type="entry name" value="MFS_dom"/>
</dbReference>
<dbReference type="Gene3D" id="1.20.1250.20">
    <property type="entry name" value="MFS general substrate transporter like domains"/>
    <property type="match status" value="2"/>
</dbReference>
<feature type="transmembrane region" description="Helical" evidence="6">
    <location>
        <begin position="434"/>
        <end position="454"/>
    </location>
</feature>
<dbReference type="CDD" id="cd17365">
    <property type="entry name" value="MFS_PcaK_like"/>
    <property type="match status" value="1"/>
</dbReference>
<organism evidence="8 9">
    <name type="scientific">Azospirillum melinis</name>
    <dbReference type="NCBI Taxonomy" id="328839"/>
    <lineage>
        <taxon>Bacteria</taxon>
        <taxon>Pseudomonadati</taxon>
        <taxon>Pseudomonadota</taxon>
        <taxon>Alphaproteobacteria</taxon>
        <taxon>Rhodospirillales</taxon>
        <taxon>Azospirillaceae</taxon>
        <taxon>Azospirillum</taxon>
    </lineage>
</organism>
<evidence type="ECO:0000259" key="7">
    <source>
        <dbReference type="PROSITE" id="PS50850"/>
    </source>
</evidence>
<dbReference type="EMBL" id="WHOS01000045">
    <property type="protein sequence ID" value="NUB02686.1"/>
    <property type="molecule type" value="Genomic_DNA"/>
</dbReference>
<feature type="domain" description="Major facilitator superfamily (MFS) profile" evidence="7">
    <location>
        <begin position="49"/>
        <end position="460"/>
    </location>
</feature>
<comment type="subcellular location">
    <subcellularLocation>
        <location evidence="1">Membrane</location>
        <topology evidence="1">Multi-pass membrane protein</topology>
    </subcellularLocation>
</comment>
<feature type="region of interest" description="Disordered" evidence="5">
    <location>
        <begin position="1"/>
        <end position="26"/>
    </location>
</feature>
<dbReference type="PANTHER" id="PTHR23508:SF10">
    <property type="entry name" value="CARBOXYLIC ACID TRANSPORTER PROTEIN HOMOLOG"/>
    <property type="match status" value="1"/>
</dbReference>
<evidence type="ECO:0000256" key="1">
    <source>
        <dbReference type="ARBA" id="ARBA00004141"/>
    </source>
</evidence>
<name>A0ABX2KJS4_9PROT</name>
<dbReference type="Pfam" id="PF07690">
    <property type="entry name" value="MFS_1"/>
    <property type="match status" value="1"/>
</dbReference>
<evidence type="ECO:0000256" key="6">
    <source>
        <dbReference type="SAM" id="Phobius"/>
    </source>
</evidence>
<evidence type="ECO:0000256" key="4">
    <source>
        <dbReference type="ARBA" id="ARBA00023136"/>
    </source>
</evidence>
<dbReference type="PANTHER" id="PTHR23508">
    <property type="entry name" value="CARBOXYLIC ACID TRANSPORTER PROTEIN HOMOLOG"/>
    <property type="match status" value="1"/>
</dbReference>
<feature type="transmembrane region" description="Helical" evidence="6">
    <location>
        <begin position="199"/>
        <end position="223"/>
    </location>
</feature>
<feature type="transmembrane region" description="Helical" evidence="6">
    <location>
        <begin position="318"/>
        <end position="334"/>
    </location>
</feature>
<keyword evidence="3 6" id="KW-1133">Transmembrane helix</keyword>
<feature type="transmembrane region" description="Helical" evidence="6">
    <location>
        <begin position="346"/>
        <end position="364"/>
    </location>
</feature>
<feature type="transmembrane region" description="Helical" evidence="6">
    <location>
        <begin position="277"/>
        <end position="298"/>
    </location>
</feature>
<evidence type="ECO:0000256" key="2">
    <source>
        <dbReference type="ARBA" id="ARBA00022692"/>
    </source>
</evidence>
<dbReference type="InterPro" id="IPR036259">
    <property type="entry name" value="MFS_trans_sf"/>
</dbReference>
<evidence type="ECO:0000313" key="8">
    <source>
        <dbReference type="EMBL" id="NUB02686.1"/>
    </source>
</evidence>
<evidence type="ECO:0000256" key="3">
    <source>
        <dbReference type="ARBA" id="ARBA00022989"/>
    </source>
</evidence>
<feature type="transmembrane region" description="Helical" evidence="6">
    <location>
        <begin position="140"/>
        <end position="160"/>
    </location>
</feature>
<dbReference type="SUPFAM" id="SSF103473">
    <property type="entry name" value="MFS general substrate transporter"/>
    <property type="match status" value="1"/>
</dbReference>
<feature type="transmembrane region" description="Helical" evidence="6">
    <location>
        <begin position="405"/>
        <end position="428"/>
    </location>
</feature>
<dbReference type="PROSITE" id="PS50850">
    <property type="entry name" value="MFS"/>
    <property type="match status" value="1"/>
</dbReference>
<feature type="transmembrane region" description="Helical" evidence="6">
    <location>
        <begin position="172"/>
        <end position="193"/>
    </location>
</feature>
<reference evidence="8 9" key="1">
    <citation type="submission" date="2019-10" db="EMBL/GenBank/DDBJ databases">
        <title>Genome sequence of Azospirillum melinis.</title>
        <authorList>
            <person name="Ambrosini A."/>
            <person name="Sant'Anna F.H."/>
            <person name="Cassan F.D."/>
            <person name="Souza E.M."/>
            <person name="Passaglia L.M.P."/>
        </authorList>
    </citation>
    <scope>NUCLEOTIDE SEQUENCE [LARGE SCALE GENOMIC DNA]</scope>
    <source>
        <strain evidence="8 9">TMCY0552</strain>
    </source>
</reference>
<keyword evidence="4 6" id="KW-0472">Membrane</keyword>
<feature type="transmembrane region" description="Helical" evidence="6">
    <location>
        <begin position="47"/>
        <end position="71"/>
    </location>
</feature>
<sequence>MRVGPLRNAAAFSRPSRQQGGTPVSSTPRVIDVQDFINAHKVSAFQVTLIGLCFLIVAIDGFDTAAIGFIAPALRAEWQLAPAQLAPLFGAGLFGLMIGAFIFGPLADKIGRKRALILTVLFFGLTSLASAWATNITELTVLRFLTGMGLGGAMPNAITLTSEFCPDKRRSFLTTLMFCGFTLGSALGGLAAAQLVAGYGWSSVLLLGGIVPLLLVPVLLLTLPESVRFLVLQNAPAERMAAILKRIAPEAELAGARFIGVHRPAGSPVGQLFQPGLVAGTLLLWLTFFMSLLVFYLLSSWLPTVISSAGMTLKDASLMTMMLQFGGTVGALVIGASMDRVDPHKVLGIAYATAALFIALIGSATTSPALLATAVFGAGFCLAGAQVGVNALAAGFYPTANRATGVAWANAVGRSGSVLGSMVGGTVLSSGLGLPTAFAIVGIPVILAGLFMVVKGRLAPQPAHQTAASPSFAGPLPAASSID</sequence>
<evidence type="ECO:0000313" key="9">
    <source>
        <dbReference type="Proteomes" id="UP000605086"/>
    </source>
</evidence>
<dbReference type="PROSITE" id="PS00217">
    <property type="entry name" value="SUGAR_TRANSPORT_2"/>
    <property type="match status" value="1"/>
</dbReference>
<keyword evidence="9" id="KW-1185">Reference proteome</keyword>
<protein>
    <submittedName>
        <fullName evidence="8">MFS transporter</fullName>
    </submittedName>
</protein>